<dbReference type="InterPro" id="IPR050931">
    <property type="entry name" value="Mito_Protein_Transport_Metaxin"/>
</dbReference>
<feature type="domain" description="Metaxin glutathione S-transferase" evidence="9">
    <location>
        <begin position="209"/>
        <end position="272"/>
    </location>
</feature>
<comment type="similarity">
    <text evidence="2">Belongs to the metaxin family.</text>
</comment>
<protein>
    <recommendedName>
        <fullName evidence="12">Metaxin</fullName>
    </recommendedName>
</protein>
<keyword evidence="7" id="KW-0472">Membrane</keyword>
<reference evidence="10" key="1">
    <citation type="thesis" date="2020" institute="ProQuest LLC" country="789 East Eisenhower Parkway, Ann Arbor, MI, USA">
        <title>Comparative Genomics and Chromosome Evolution.</title>
        <authorList>
            <person name="Mudd A.B."/>
        </authorList>
    </citation>
    <scope>NUCLEOTIDE SEQUENCE</scope>
    <source>
        <strain evidence="10">237g6f4</strain>
        <tissue evidence="10">Blood</tissue>
    </source>
</reference>
<dbReference type="SFLD" id="SFLDS00019">
    <property type="entry name" value="Glutathione_Transferase_(cytos"/>
    <property type="match status" value="1"/>
</dbReference>
<dbReference type="SFLD" id="SFLDG01180">
    <property type="entry name" value="SUF1"/>
    <property type="match status" value="1"/>
</dbReference>
<dbReference type="Proteomes" id="UP000824782">
    <property type="component" value="Unassembled WGS sequence"/>
</dbReference>
<evidence type="ECO:0008006" key="12">
    <source>
        <dbReference type="Google" id="ProtNLM"/>
    </source>
</evidence>
<evidence type="ECO:0000256" key="6">
    <source>
        <dbReference type="ARBA" id="ARBA00023128"/>
    </source>
</evidence>
<dbReference type="Pfam" id="PF10568">
    <property type="entry name" value="Tom37"/>
    <property type="match status" value="1"/>
</dbReference>
<evidence type="ECO:0000259" key="8">
    <source>
        <dbReference type="Pfam" id="PF10568"/>
    </source>
</evidence>
<evidence type="ECO:0000256" key="7">
    <source>
        <dbReference type="ARBA" id="ARBA00023136"/>
    </source>
</evidence>
<dbReference type="EMBL" id="WNYA01000001">
    <property type="protein sequence ID" value="KAG8598681.1"/>
    <property type="molecule type" value="Genomic_DNA"/>
</dbReference>
<dbReference type="GO" id="GO:0001401">
    <property type="term" value="C:SAM complex"/>
    <property type="evidence" value="ECO:0007669"/>
    <property type="project" value="InterPro"/>
</dbReference>
<proteinExistence type="inferred from homology"/>
<dbReference type="InterPro" id="IPR040079">
    <property type="entry name" value="Glutathione_S-Trfase"/>
</dbReference>
<accession>A0AAV7DPY2</accession>
<keyword evidence="3" id="KW-0813">Transport</keyword>
<keyword evidence="11" id="KW-1185">Reference proteome</keyword>
<evidence type="ECO:0000256" key="4">
    <source>
        <dbReference type="ARBA" id="ARBA00022787"/>
    </source>
</evidence>
<keyword evidence="5" id="KW-0653">Protein transport</keyword>
<gene>
    <name evidence="10" type="ORF">GDO81_002706</name>
</gene>
<evidence type="ECO:0000313" key="10">
    <source>
        <dbReference type="EMBL" id="KAG8598681.1"/>
    </source>
</evidence>
<dbReference type="CDD" id="cd03212">
    <property type="entry name" value="GST_C_Metaxin1_3"/>
    <property type="match status" value="1"/>
</dbReference>
<evidence type="ECO:0000256" key="3">
    <source>
        <dbReference type="ARBA" id="ARBA00022448"/>
    </source>
</evidence>
<dbReference type="CDD" id="cd03078">
    <property type="entry name" value="GST_N_Metaxin1_like"/>
    <property type="match status" value="1"/>
</dbReference>
<dbReference type="InterPro" id="IPR033468">
    <property type="entry name" value="Metaxin_GST"/>
</dbReference>
<dbReference type="Gene3D" id="1.20.1050.10">
    <property type="match status" value="1"/>
</dbReference>
<evidence type="ECO:0000313" key="11">
    <source>
        <dbReference type="Proteomes" id="UP000824782"/>
    </source>
</evidence>
<dbReference type="PANTHER" id="PTHR12289:SF30">
    <property type="entry name" value="METAXIN-3"/>
    <property type="match status" value="1"/>
</dbReference>
<dbReference type="SUPFAM" id="SSF47616">
    <property type="entry name" value="GST C-terminal domain-like"/>
    <property type="match status" value="1"/>
</dbReference>
<name>A0AAV7DPY2_ENGPU</name>
<comment type="caution">
    <text evidence="10">The sequence shown here is derived from an EMBL/GenBank/DDBJ whole genome shotgun (WGS) entry which is preliminary data.</text>
</comment>
<evidence type="ECO:0000259" key="9">
    <source>
        <dbReference type="Pfam" id="PF17171"/>
    </source>
</evidence>
<organism evidence="10 11">
    <name type="scientific">Engystomops pustulosus</name>
    <name type="common">Tungara frog</name>
    <name type="synonym">Physalaemus pustulosus</name>
    <dbReference type="NCBI Taxonomy" id="76066"/>
    <lineage>
        <taxon>Eukaryota</taxon>
        <taxon>Metazoa</taxon>
        <taxon>Chordata</taxon>
        <taxon>Craniata</taxon>
        <taxon>Vertebrata</taxon>
        <taxon>Euteleostomi</taxon>
        <taxon>Amphibia</taxon>
        <taxon>Batrachia</taxon>
        <taxon>Anura</taxon>
        <taxon>Neobatrachia</taxon>
        <taxon>Hyloidea</taxon>
        <taxon>Leptodactylidae</taxon>
        <taxon>Leiuperinae</taxon>
        <taxon>Engystomops</taxon>
    </lineage>
</organism>
<evidence type="ECO:0000256" key="2">
    <source>
        <dbReference type="ARBA" id="ARBA00009170"/>
    </source>
</evidence>
<evidence type="ECO:0000256" key="5">
    <source>
        <dbReference type="ARBA" id="ARBA00022927"/>
    </source>
</evidence>
<dbReference type="PANTHER" id="PTHR12289">
    <property type="entry name" value="METAXIN RELATED"/>
    <property type="match status" value="1"/>
</dbReference>
<dbReference type="GO" id="GO:0007005">
    <property type="term" value="P:mitochondrion organization"/>
    <property type="evidence" value="ECO:0007669"/>
    <property type="project" value="TreeGrafter"/>
</dbReference>
<keyword evidence="4" id="KW-1000">Mitochondrion outer membrane</keyword>
<comment type="subcellular location">
    <subcellularLocation>
        <location evidence="1">Mitochondrion outer membrane</location>
    </subcellularLocation>
</comment>
<evidence type="ECO:0000256" key="1">
    <source>
        <dbReference type="ARBA" id="ARBA00004294"/>
    </source>
</evidence>
<feature type="domain" description="Mitochondrial outer membrane transport complex Sam37/metaxin N-terminal" evidence="8">
    <location>
        <begin position="59"/>
        <end position="178"/>
    </location>
</feature>
<sequence length="353" mass="39989">MCRCGSAPPGDGRGVRLSLRQEIPDRRSVVVAGLPRGFPVMELRYWGGDWGLPSVHPECLAVLAYAKFGGAPLTLTPVDYTWASSQGEVPLLIHKDDVIALPVNILSYFRKQKYNADYVLSAREGSDTLAYVALLEEKLLPAILHTFWVDPDNYSSVTRPWYASRIPFPLRFYLPGRMYREALNRILVTKGQPPLYSMNEVEAQIYKDAKECLNLLSNRLGRSQFFFGDMPTTLDAFVFGFLAPLYKARLLKVQLQEHLKQLPNLCDFCDHVLCVHFTEHTEGTSPAGQEAIDANLQKLTQLVNKESNLIEKVITCFLLSIDSSNQFACISLYLHYMRYKYCLHQASTKVLVK</sequence>
<dbReference type="InterPro" id="IPR019564">
    <property type="entry name" value="Sam37/metaxin_N"/>
</dbReference>
<keyword evidence="6" id="KW-0496">Mitochondrion</keyword>
<dbReference type="GO" id="GO:0015031">
    <property type="term" value="P:protein transport"/>
    <property type="evidence" value="ECO:0007669"/>
    <property type="project" value="UniProtKB-KW"/>
</dbReference>
<dbReference type="InterPro" id="IPR036282">
    <property type="entry name" value="Glutathione-S-Trfase_C_sf"/>
</dbReference>
<dbReference type="Pfam" id="PF17171">
    <property type="entry name" value="GST_C_6"/>
    <property type="match status" value="1"/>
</dbReference>
<dbReference type="AlphaFoldDB" id="A0AAV7DPY2"/>